<evidence type="ECO:0000313" key="2">
    <source>
        <dbReference type="Proteomes" id="UP001255185"/>
    </source>
</evidence>
<gene>
    <name evidence="1" type="ORF">J2X31_002186</name>
</gene>
<organism evidence="1 2">
    <name type="scientific">Flavobacterium arsenatis</name>
    <dbReference type="NCBI Taxonomy" id="1484332"/>
    <lineage>
        <taxon>Bacteria</taxon>
        <taxon>Pseudomonadati</taxon>
        <taxon>Bacteroidota</taxon>
        <taxon>Flavobacteriia</taxon>
        <taxon>Flavobacteriales</taxon>
        <taxon>Flavobacteriaceae</taxon>
        <taxon>Flavobacterium</taxon>
    </lineage>
</organism>
<dbReference type="EMBL" id="JAVDVI010000008">
    <property type="protein sequence ID" value="MDR6968171.1"/>
    <property type="molecule type" value="Genomic_DNA"/>
</dbReference>
<evidence type="ECO:0000313" key="1">
    <source>
        <dbReference type="EMBL" id="MDR6968171.1"/>
    </source>
</evidence>
<proteinExistence type="predicted"/>
<dbReference type="RefSeq" id="WP_310026643.1">
    <property type="nucleotide sequence ID" value="NZ_JAVDVI010000008.1"/>
</dbReference>
<name>A0ABU1TQJ3_9FLAO</name>
<protein>
    <submittedName>
        <fullName evidence="1">Uncharacterized protein</fullName>
    </submittedName>
</protein>
<sequence length="160" mass="18859">MAKYQYKLTCNLKINPETFLAVADNLEISLPCINCQRDHRTIIFESINNNGICTPRAKCNGFLGNLISIEIITEKDKIKINYLIEFDYQPFFDLKYKVESDFKFGWARVYFFVRCSKCQTEKKIYTQENISRPRIEKCECGNVLFKDEESPFKYKATEIN</sequence>
<keyword evidence="2" id="KW-1185">Reference proteome</keyword>
<comment type="caution">
    <text evidence="1">The sequence shown here is derived from an EMBL/GenBank/DDBJ whole genome shotgun (WGS) entry which is preliminary data.</text>
</comment>
<accession>A0ABU1TQJ3</accession>
<reference evidence="1 2" key="1">
    <citation type="submission" date="2023-07" db="EMBL/GenBank/DDBJ databases">
        <title>Sorghum-associated microbial communities from plants grown in Nebraska, USA.</title>
        <authorList>
            <person name="Schachtman D."/>
        </authorList>
    </citation>
    <scope>NUCLEOTIDE SEQUENCE [LARGE SCALE GENOMIC DNA]</scope>
    <source>
        <strain evidence="1 2">3773</strain>
    </source>
</reference>
<dbReference type="Proteomes" id="UP001255185">
    <property type="component" value="Unassembled WGS sequence"/>
</dbReference>